<keyword evidence="2" id="KW-0378">Hydrolase</keyword>
<dbReference type="EMBL" id="JACHMP010000001">
    <property type="protein sequence ID" value="MBB5820719.1"/>
    <property type="molecule type" value="Genomic_DNA"/>
</dbReference>
<evidence type="ECO:0000256" key="1">
    <source>
        <dbReference type="ARBA" id="ARBA00022722"/>
    </source>
</evidence>
<dbReference type="CDD" id="cd06127">
    <property type="entry name" value="DEDDh"/>
    <property type="match status" value="1"/>
</dbReference>
<keyword evidence="1" id="KW-0540">Nuclease</keyword>
<accession>A0A7W9IIJ7</accession>
<feature type="domain" description="Exonuclease" evidence="5">
    <location>
        <begin position="33"/>
        <end position="194"/>
    </location>
</feature>
<dbReference type="InterPro" id="IPR012337">
    <property type="entry name" value="RNaseH-like_sf"/>
</dbReference>
<dbReference type="GO" id="GO:0003677">
    <property type="term" value="F:DNA binding"/>
    <property type="evidence" value="ECO:0007669"/>
    <property type="project" value="InterPro"/>
</dbReference>
<dbReference type="Pfam" id="PF00929">
    <property type="entry name" value="RNase_T"/>
    <property type="match status" value="1"/>
</dbReference>
<keyword evidence="7" id="KW-1185">Reference proteome</keyword>
<dbReference type="EC" id="2.7.7.7" evidence="6"/>
<protein>
    <submittedName>
        <fullName evidence="6">DNA polymerase-3 subunit epsilon</fullName>
        <ecNumber evidence="6">2.7.7.7</ecNumber>
    </submittedName>
</protein>
<keyword evidence="6" id="KW-0548">Nucleotidyltransferase</keyword>
<keyword evidence="6" id="KW-0808">Transferase</keyword>
<dbReference type="Proteomes" id="UP000540685">
    <property type="component" value="Unassembled WGS sequence"/>
</dbReference>
<feature type="region of interest" description="Disordered" evidence="4">
    <location>
        <begin position="1"/>
        <end position="32"/>
    </location>
</feature>
<comment type="caution">
    <text evidence="6">The sequence shown here is derived from an EMBL/GenBank/DDBJ whole genome shotgun (WGS) entry which is preliminary data.</text>
</comment>
<dbReference type="SUPFAM" id="SSF53098">
    <property type="entry name" value="Ribonuclease H-like"/>
    <property type="match status" value="1"/>
</dbReference>
<dbReference type="InterPro" id="IPR006054">
    <property type="entry name" value="DnaQ"/>
</dbReference>
<dbReference type="GO" id="GO:0003887">
    <property type="term" value="F:DNA-directed DNA polymerase activity"/>
    <property type="evidence" value="ECO:0007669"/>
    <property type="project" value="UniProtKB-EC"/>
</dbReference>
<dbReference type="InterPro" id="IPR036397">
    <property type="entry name" value="RNaseH_sf"/>
</dbReference>
<evidence type="ECO:0000259" key="5">
    <source>
        <dbReference type="SMART" id="SM00479"/>
    </source>
</evidence>
<evidence type="ECO:0000256" key="2">
    <source>
        <dbReference type="ARBA" id="ARBA00022801"/>
    </source>
</evidence>
<dbReference type="GO" id="GO:0008408">
    <property type="term" value="F:3'-5' exonuclease activity"/>
    <property type="evidence" value="ECO:0007669"/>
    <property type="project" value="TreeGrafter"/>
</dbReference>
<dbReference type="GO" id="GO:0006260">
    <property type="term" value="P:DNA replication"/>
    <property type="evidence" value="ECO:0007669"/>
    <property type="project" value="InterPro"/>
</dbReference>
<dbReference type="RefSeq" id="WP_184542975.1">
    <property type="nucleotide sequence ID" value="NZ_JACHMP010000001.1"/>
</dbReference>
<gene>
    <name evidence="6" type="ORF">F4562_003781</name>
</gene>
<dbReference type="PANTHER" id="PTHR30231">
    <property type="entry name" value="DNA POLYMERASE III SUBUNIT EPSILON"/>
    <property type="match status" value="1"/>
</dbReference>
<reference evidence="6 7" key="1">
    <citation type="submission" date="2020-08" db="EMBL/GenBank/DDBJ databases">
        <title>Sequencing the genomes of 1000 actinobacteria strains.</title>
        <authorList>
            <person name="Klenk H.-P."/>
        </authorList>
    </citation>
    <scope>NUCLEOTIDE SEQUENCE [LARGE SCALE GENOMIC DNA]</scope>
    <source>
        <strain evidence="6 7">DSM 46887</strain>
    </source>
</reference>
<evidence type="ECO:0000256" key="4">
    <source>
        <dbReference type="SAM" id="MobiDB-lite"/>
    </source>
</evidence>
<dbReference type="GO" id="GO:0005829">
    <property type="term" value="C:cytosol"/>
    <property type="evidence" value="ECO:0007669"/>
    <property type="project" value="TreeGrafter"/>
</dbReference>
<evidence type="ECO:0000313" key="6">
    <source>
        <dbReference type="EMBL" id="MBB5820719.1"/>
    </source>
</evidence>
<evidence type="ECO:0000256" key="3">
    <source>
        <dbReference type="ARBA" id="ARBA00022839"/>
    </source>
</evidence>
<dbReference type="NCBIfam" id="TIGR00573">
    <property type="entry name" value="dnaq"/>
    <property type="match status" value="1"/>
</dbReference>
<name>A0A7W9IIJ7_9ACTN</name>
<dbReference type="PANTHER" id="PTHR30231:SF4">
    <property type="entry name" value="PROTEIN NEN2"/>
    <property type="match status" value="1"/>
</dbReference>
<dbReference type="SMART" id="SM00479">
    <property type="entry name" value="EXOIII"/>
    <property type="match status" value="1"/>
</dbReference>
<dbReference type="FunFam" id="3.30.420.10:FF:000045">
    <property type="entry name" value="3'-5' exonuclease DinG"/>
    <property type="match status" value="1"/>
</dbReference>
<dbReference type="Gene3D" id="3.30.420.10">
    <property type="entry name" value="Ribonuclease H-like superfamily/Ribonuclease H"/>
    <property type="match status" value="1"/>
</dbReference>
<evidence type="ECO:0000313" key="7">
    <source>
        <dbReference type="Proteomes" id="UP000540685"/>
    </source>
</evidence>
<keyword evidence="3" id="KW-0269">Exonuclease</keyword>
<sequence length="222" mass="24254">MTSSGLESAHALQVSVHGSQPPAREPGESAGGGYVVVDVETTGFSPSRGHRICEIALVSLDARGETVDEWHSLVNPRRGTGAVEVHGITDAMVRDAPVIEEVLDEVWQRVAGRVLVAHNAPFDLRFLRDLPGSHWVTETLCTRRLASDFVPGEKVTLAACCERAGIPLVDAHAALEDARATAELFRFYLRAGACWDDELRRAAQAPEWRPSGLPQRPAHRRR</sequence>
<dbReference type="InterPro" id="IPR013520">
    <property type="entry name" value="Ribonucl_H"/>
</dbReference>
<dbReference type="AlphaFoldDB" id="A0A7W9IIJ7"/>
<organism evidence="6 7">
    <name type="scientific">Streptosporangium becharense</name>
    <dbReference type="NCBI Taxonomy" id="1816182"/>
    <lineage>
        <taxon>Bacteria</taxon>
        <taxon>Bacillati</taxon>
        <taxon>Actinomycetota</taxon>
        <taxon>Actinomycetes</taxon>
        <taxon>Streptosporangiales</taxon>
        <taxon>Streptosporangiaceae</taxon>
        <taxon>Streptosporangium</taxon>
    </lineage>
</organism>
<proteinExistence type="predicted"/>